<dbReference type="AlphaFoldDB" id="A0A2T4UH18"/>
<evidence type="ECO:0000313" key="1">
    <source>
        <dbReference type="EMBL" id="PTL58499.1"/>
    </source>
</evidence>
<dbReference type="EMBL" id="PYYB01000001">
    <property type="protein sequence ID" value="PTL58499.1"/>
    <property type="molecule type" value="Genomic_DNA"/>
</dbReference>
<accession>A0A2T4UH18</accession>
<dbReference type="Proteomes" id="UP000240739">
    <property type="component" value="Unassembled WGS sequence"/>
</dbReference>
<dbReference type="OrthoDB" id="980331at2"/>
<sequence length="150" mass="16292">MAPPATIRPPRPQDGPVLERLGLAGERVVLVLEDGPDGVRAATAVRPARVELVGGQDLYLYAAAATGLLPEEADRLLSATYAALDAEHEPGRDGEPIGLCLLIADRAEMRRRPQAQWEDPPMLYVGYLGDRRQVRVAYFEGALLRPPVTT</sequence>
<organism evidence="1 2">
    <name type="scientific">Paraconexibacter algicola</name>
    <dbReference type="NCBI Taxonomy" id="2133960"/>
    <lineage>
        <taxon>Bacteria</taxon>
        <taxon>Bacillati</taxon>
        <taxon>Actinomycetota</taxon>
        <taxon>Thermoleophilia</taxon>
        <taxon>Solirubrobacterales</taxon>
        <taxon>Paraconexibacteraceae</taxon>
        <taxon>Paraconexibacter</taxon>
    </lineage>
</organism>
<keyword evidence="2" id="KW-1185">Reference proteome</keyword>
<name>A0A2T4UH18_9ACTN</name>
<evidence type="ECO:0000313" key="2">
    <source>
        <dbReference type="Proteomes" id="UP000240739"/>
    </source>
</evidence>
<gene>
    <name evidence="1" type="ORF">C7Y72_01925</name>
</gene>
<proteinExistence type="predicted"/>
<reference evidence="1 2" key="1">
    <citation type="submission" date="2018-03" db="EMBL/GenBank/DDBJ databases">
        <title>Aquarubrobacter algicola gen. nov., sp. nov., a novel actinobacterium isolated from shallow eutrophic lake during the end of cyanobacterial harmful algal blooms.</title>
        <authorList>
            <person name="Chun S.J."/>
        </authorList>
    </citation>
    <scope>NUCLEOTIDE SEQUENCE [LARGE SCALE GENOMIC DNA]</scope>
    <source>
        <strain evidence="1 2">Seoho-28</strain>
    </source>
</reference>
<dbReference type="RefSeq" id="WP_107566937.1">
    <property type="nucleotide sequence ID" value="NZ_PYYB01000001.1"/>
</dbReference>
<comment type="caution">
    <text evidence="1">The sequence shown here is derived from an EMBL/GenBank/DDBJ whole genome shotgun (WGS) entry which is preliminary data.</text>
</comment>
<evidence type="ECO:0008006" key="3">
    <source>
        <dbReference type="Google" id="ProtNLM"/>
    </source>
</evidence>
<protein>
    <recommendedName>
        <fullName evidence="3">GNAT family N-acetyltransferase</fullName>
    </recommendedName>
</protein>